<name>A0AAE3GJ01_9PSEU</name>
<dbReference type="InterPro" id="IPR003718">
    <property type="entry name" value="OsmC/Ohr_fam"/>
</dbReference>
<dbReference type="AlphaFoldDB" id="A0AAE3GJ01"/>
<dbReference type="SUPFAM" id="SSF82784">
    <property type="entry name" value="OsmC-like"/>
    <property type="match status" value="1"/>
</dbReference>
<sequence>MSAEHSYQVTVRWTGNTGTGTAGYRTYDRSHDVAVAGKPTIRASADPAFRGSPDRWNPEDLLVASLSECHMLTYLSLCARNGVVVTGYQDAATGRMRETPEGGHFTEVVLHPVVSVAEAGMAERAMALHEQAHRSCFIASSVNFPVRHEASVQVRATSA</sequence>
<organism evidence="1 2">
    <name type="scientific">Goodfellowiella coeruleoviolacea</name>
    <dbReference type="NCBI Taxonomy" id="334858"/>
    <lineage>
        <taxon>Bacteria</taxon>
        <taxon>Bacillati</taxon>
        <taxon>Actinomycetota</taxon>
        <taxon>Actinomycetes</taxon>
        <taxon>Pseudonocardiales</taxon>
        <taxon>Pseudonocardiaceae</taxon>
        <taxon>Goodfellowiella</taxon>
    </lineage>
</organism>
<dbReference type="Gene3D" id="3.30.300.20">
    <property type="match status" value="1"/>
</dbReference>
<dbReference type="InterPro" id="IPR015946">
    <property type="entry name" value="KH_dom-like_a/b"/>
</dbReference>
<evidence type="ECO:0000313" key="1">
    <source>
        <dbReference type="EMBL" id="MCP2168498.1"/>
    </source>
</evidence>
<dbReference type="InterPro" id="IPR052707">
    <property type="entry name" value="OsmC_Ohr_Peroxiredoxin"/>
</dbReference>
<proteinExistence type="predicted"/>
<reference evidence="1" key="1">
    <citation type="submission" date="2022-06" db="EMBL/GenBank/DDBJ databases">
        <title>Genomic Encyclopedia of Archaeal and Bacterial Type Strains, Phase II (KMG-II): from individual species to whole genera.</title>
        <authorList>
            <person name="Goeker M."/>
        </authorList>
    </citation>
    <scope>NUCLEOTIDE SEQUENCE</scope>
    <source>
        <strain evidence="1">DSM 43935</strain>
    </source>
</reference>
<dbReference type="PANTHER" id="PTHR42830">
    <property type="entry name" value="OSMOTICALLY INDUCIBLE FAMILY PROTEIN"/>
    <property type="match status" value="1"/>
</dbReference>
<dbReference type="EMBL" id="JAMTCK010000014">
    <property type="protein sequence ID" value="MCP2168498.1"/>
    <property type="molecule type" value="Genomic_DNA"/>
</dbReference>
<gene>
    <name evidence="1" type="ORF">LX83_005376</name>
</gene>
<dbReference type="PANTHER" id="PTHR42830:SF2">
    <property type="entry name" value="OSMC_OHR FAMILY PROTEIN"/>
    <property type="match status" value="1"/>
</dbReference>
<dbReference type="InterPro" id="IPR036102">
    <property type="entry name" value="OsmC/Ohrsf"/>
</dbReference>
<dbReference type="RefSeq" id="WP_253776407.1">
    <property type="nucleotide sequence ID" value="NZ_JAMTCK010000014.1"/>
</dbReference>
<dbReference type="Proteomes" id="UP001206128">
    <property type="component" value="Unassembled WGS sequence"/>
</dbReference>
<dbReference type="Pfam" id="PF02566">
    <property type="entry name" value="OsmC"/>
    <property type="match status" value="1"/>
</dbReference>
<protein>
    <submittedName>
        <fullName evidence="1">Organic hydroperoxide reductase OsmC/OhrA</fullName>
    </submittedName>
</protein>
<comment type="caution">
    <text evidence="1">The sequence shown here is derived from an EMBL/GenBank/DDBJ whole genome shotgun (WGS) entry which is preliminary data.</text>
</comment>
<keyword evidence="2" id="KW-1185">Reference proteome</keyword>
<evidence type="ECO:0000313" key="2">
    <source>
        <dbReference type="Proteomes" id="UP001206128"/>
    </source>
</evidence>
<accession>A0AAE3GJ01</accession>